<protein>
    <submittedName>
        <fullName evidence="1">Uncharacterized protein</fullName>
    </submittedName>
</protein>
<evidence type="ECO:0000313" key="2">
    <source>
        <dbReference type="Proteomes" id="UP001227268"/>
    </source>
</evidence>
<reference evidence="1" key="1">
    <citation type="submission" date="2023-04" db="EMBL/GenBank/DDBJ databases">
        <title>Draft Genome sequencing of Naganishia species isolated from polar environments using Oxford Nanopore Technology.</title>
        <authorList>
            <person name="Leo P."/>
            <person name="Venkateswaran K."/>
        </authorList>
    </citation>
    <scope>NUCLEOTIDE SEQUENCE</scope>
    <source>
        <strain evidence="1">MNA-CCFEE 5423</strain>
    </source>
</reference>
<evidence type="ECO:0000313" key="1">
    <source>
        <dbReference type="EMBL" id="KAJ9096816.1"/>
    </source>
</evidence>
<organism evidence="1 2">
    <name type="scientific">Naganishia friedmannii</name>
    <dbReference type="NCBI Taxonomy" id="89922"/>
    <lineage>
        <taxon>Eukaryota</taxon>
        <taxon>Fungi</taxon>
        <taxon>Dikarya</taxon>
        <taxon>Basidiomycota</taxon>
        <taxon>Agaricomycotina</taxon>
        <taxon>Tremellomycetes</taxon>
        <taxon>Filobasidiales</taxon>
        <taxon>Filobasidiaceae</taxon>
        <taxon>Naganishia</taxon>
    </lineage>
</organism>
<dbReference type="Proteomes" id="UP001227268">
    <property type="component" value="Unassembled WGS sequence"/>
</dbReference>
<keyword evidence="2" id="KW-1185">Reference proteome</keyword>
<dbReference type="EMBL" id="JASBWT010000018">
    <property type="protein sequence ID" value="KAJ9096816.1"/>
    <property type="molecule type" value="Genomic_DNA"/>
</dbReference>
<gene>
    <name evidence="1" type="ORF">QFC21_005087</name>
</gene>
<proteinExistence type="predicted"/>
<comment type="caution">
    <text evidence="1">The sequence shown here is derived from an EMBL/GenBank/DDBJ whole genome shotgun (WGS) entry which is preliminary data.</text>
</comment>
<name>A0ACC2VCM4_9TREE</name>
<accession>A0ACC2VCM4</accession>
<sequence>MASPKRRAGRSPTESSTDSPETTTPHRKPNIRASAEASSSNHEATATTSSEQALANLHRAPINPGEFRNKCRFCPSTFAKSEHLKRHERSHTKERPYICAICDKKFTRGDSLTRHLRLHESGNVIMDNGLGEEGEEGEMSMDVKPRKKVTDSEEDGSGKARIQKAHQSSSTASPRKQEKVEYNNSSENVSLQDDNIDPVLTSEQFLTPFPHTLTYTQSSTSHGQYSRSPLDQELALDPALSGAPYDEGAHDDERDHKRRRISESDTQRSKQLYSGYGDMRSLSTKGVLPSTNNQPPTPYNGYDEYLGASSSSRTDSRVPHNYGGLSEQRPSITLSDLYAGRTHGESVRSTYQHGWSSRSQTGERETGEEDGPLVGSRKAASGRGSDGRVSEAGLSSGSAQQTHSAVNLVHPAYDVASIAYPSPQSYLAPQYSDFPQQNISSLMYPTNGAQMGMPLPPVQSTGTERQYVEDAGSGVASRDQGRMRTEVEKEIEIANANGIYGSHRSLLEEAGTTGSNQASTFAPQHQRQATNEHAGTNFGTGGTDGMGIGPGVAGYEGMDLSSFSGFDFSSPSHLDLLRLLASDGSLAFGHTLIPQYHTYTRRNSPVLEGSSAMAGEINFEVGESAFPGTQLAKHPHMEIDVHAWTTGDVQVSQNAAPTGDMGQEGGNPTSTPFDNLAANGDFDLSQFGVSMDIAQFWSGLMGHGQPSILASQQSHVPELPPTMHGPEPVAESKPNPKPTTSGGSDSTRHGPTADASTGSGLRDKFALGNNLERHADGKKGKRPDIVGVGNNRSLSLDTPPFSMSGSLGRPQEAINEARCLITDLSFNLNASTSPLSSGFLDLCLTSFLTRFLPTFNVGEALWRLVYKGVGASWDRLMELRNGPHDHTKGTPLVQTIMLGQLFAALSSKQSVRRSPFTFQGLGLRIARLCGMYLHPNIACDIDLPSDRCSEAELDIAWRTWAARETQLRALLGSMVVDGQFMSLFHTGTTVRHLCNEFPASCPDALWNAVTAAQWRDQVKARPDLQEVRRKQSFASVYRKLLDEQHGGLDISLHYPLPSLGKATLIVGLSSVIADCRESRQLDQIYGQHPPLVLVTALRRLYRQLLHGVTNPVESIGLRMGWHDLCLQFLLSQSVDKASMRATANRPPAVPDNLPVCDETFSYTRTSVGRRILLHANAIRQLAEQFPFSAMTSPQFFIPRFCHVAALSLLGYIKGNKENKGTHRTYDLTTREVDWDALGSFGFSPSDRLTSYDAHSSTSIDKEFISEGGIVELNGHPLQEEDLANFVIWLKSFGNIYGIAQVYSEDVSRLMEH</sequence>